<dbReference type="eggNOG" id="KOG0365">
    <property type="taxonomic scope" value="Eukaryota"/>
</dbReference>
<organism evidence="11 12">
    <name type="scientific">Coccomyxa subellipsoidea (strain C-169)</name>
    <name type="common">Green microalga</name>
    <dbReference type="NCBI Taxonomy" id="574566"/>
    <lineage>
        <taxon>Eukaryota</taxon>
        <taxon>Viridiplantae</taxon>
        <taxon>Chlorophyta</taxon>
        <taxon>core chlorophytes</taxon>
        <taxon>Trebouxiophyceae</taxon>
        <taxon>Trebouxiophyceae incertae sedis</taxon>
        <taxon>Coccomyxaceae</taxon>
        <taxon>Coccomyxa</taxon>
        <taxon>Coccomyxa subellipsoidea</taxon>
    </lineage>
</organism>
<dbReference type="KEGG" id="csl:COCSUDRAFT_17363"/>
<reference evidence="11 12" key="1">
    <citation type="journal article" date="2012" name="Genome Biol.">
        <title>The genome of the polar eukaryotic microalga coccomyxa subellipsoidea reveals traits of cold adaptation.</title>
        <authorList>
            <person name="Blanc G."/>
            <person name="Agarkova I."/>
            <person name="Grimwood J."/>
            <person name="Kuo A."/>
            <person name="Brueggeman A."/>
            <person name="Dunigan D."/>
            <person name="Gurnon J."/>
            <person name="Ladunga I."/>
            <person name="Lindquist E."/>
            <person name="Lucas S."/>
            <person name="Pangilinan J."/>
            <person name="Proschold T."/>
            <person name="Salamov A."/>
            <person name="Schmutz J."/>
            <person name="Weeks D."/>
            <person name="Yamada T."/>
            <person name="Claverie J.M."/>
            <person name="Grigoriev I."/>
            <person name="Van Etten J."/>
            <person name="Lomsadze A."/>
            <person name="Borodovsky M."/>
        </authorList>
    </citation>
    <scope>NUCLEOTIDE SEQUENCE [LARGE SCALE GENOMIC DNA]</scope>
    <source>
        <strain evidence="11 12">C-169</strain>
    </source>
</reference>
<keyword evidence="5 9" id="KW-0808">Transferase</keyword>
<dbReference type="PANTHER" id="PTHR11774">
    <property type="entry name" value="GERANYLGERANYL TRANSFERASE TYPE BETA SUBUNIT"/>
    <property type="match status" value="1"/>
</dbReference>
<dbReference type="RefSeq" id="XP_005645954.1">
    <property type="nucleotide sequence ID" value="XM_005645897.1"/>
</dbReference>
<accession>I0YSP1</accession>
<dbReference type="InterPro" id="IPR045089">
    <property type="entry name" value="PGGT1B-like"/>
</dbReference>
<comment type="subunit">
    <text evidence="9">Heterodimer of FTA and FTB.</text>
</comment>
<dbReference type="OrthoDB" id="10261146at2759"/>
<dbReference type="GeneID" id="17039394"/>
<keyword evidence="8 9" id="KW-0862">Zinc</keyword>
<dbReference type="SUPFAM" id="SSF48239">
    <property type="entry name" value="Terpenoid cyclases/Protein prenyltransferases"/>
    <property type="match status" value="1"/>
</dbReference>
<gene>
    <name evidence="11" type="ORF">COCSUDRAFT_17363</name>
</gene>
<evidence type="ECO:0000256" key="5">
    <source>
        <dbReference type="ARBA" id="ARBA00022679"/>
    </source>
</evidence>
<protein>
    <recommendedName>
        <fullName evidence="3 9">Protein farnesyltransferase subunit beta</fullName>
        <shortName evidence="9">FTase-beta</shortName>
        <ecNumber evidence="2 9">2.5.1.58</ecNumber>
    </recommendedName>
</protein>
<dbReference type="GO" id="GO:0004660">
    <property type="term" value="F:protein farnesyltransferase activity"/>
    <property type="evidence" value="ECO:0007669"/>
    <property type="project" value="UniProtKB-UniRule"/>
</dbReference>
<comment type="function">
    <text evidence="9">Catalyzes the transfer of a farnesyl moiety from farnesyl diphosphate to a cysteine at the fourth position from the C-terminus of several proteins. The beta subunit is responsible for peptide-binding.</text>
</comment>
<evidence type="ECO:0000256" key="1">
    <source>
        <dbReference type="ARBA" id="ARBA00010497"/>
    </source>
</evidence>
<name>I0YSP1_COCSC</name>
<dbReference type="Proteomes" id="UP000007264">
    <property type="component" value="Unassembled WGS sequence"/>
</dbReference>
<keyword evidence="7" id="KW-0677">Repeat</keyword>
<evidence type="ECO:0000256" key="3">
    <source>
        <dbReference type="ARBA" id="ARBA00015798"/>
    </source>
</evidence>
<evidence type="ECO:0000256" key="2">
    <source>
        <dbReference type="ARBA" id="ARBA00012702"/>
    </source>
</evidence>
<proteinExistence type="inferred from homology"/>
<dbReference type="InterPro" id="IPR001330">
    <property type="entry name" value="Prenyltrans"/>
</dbReference>
<dbReference type="EC" id="2.5.1.58" evidence="2 9"/>
<evidence type="ECO:0000256" key="4">
    <source>
        <dbReference type="ARBA" id="ARBA00022602"/>
    </source>
</evidence>
<evidence type="ECO:0000313" key="11">
    <source>
        <dbReference type="EMBL" id="EIE21410.1"/>
    </source>
</evidence>
<evidence type="ECO:0000256" key="9">
    <source>
        <dbReference type="RuleBase" id="RU365056"/>
    </source>
</evidence>
<comment type="cofactor">
    <cofactor evidence="9">
        <name>Zn(2+)</name>
        <dbReference type="ChEBI" id="CHEBI:29105"/>
    </cofactor>
    <text evidence="9">Binds 1 zinc ion per subunit.</text>
</comment>
<dbReference type="EMBL" id="AGSI01000012">
    <property type="protein sequence ID" value="EIE21410.1"/>
    <property type="molecule type" value="Genomic_DNA"/>
</dbReference>
<dbReference type="STRING" id="574566.I0YSP1"/>
<comment type="catalytic activity">
    <reaction evidence="9">
        <text>L-cysteinyl-[protein] + (2E,6E)-farnesyl diphosphate = S-(2E,6E)-farnesyl-L-cysteinyl-[protein] + diphosphate</text>
        <dbReference type="Rhea" id="RHEA:13345"/>
        <dbReference type="Rhea" id="RHEA-COMP:10131"/>
        <dbReference type="Rhea" id="RHEA-COMP:11535"/>
        <dbReference type="ChEBI" id="CHEBI:29950"/>
        <dbReference type="ChEBI" id="CHEBI:33019"/>
        <dbReference type="ChEBI" id="CHEBI:86019"/>
        <dbReference type="ChEBI" id="CHEBI:175763"/>
    </reaction>
</comment>
<feature type="domain" description="Prenyltransferase alpha-alpha toroid" evidence="10">
    <location>
        <begin position="42"/>
        <end position="409"/>
    </location>
</feature>
<dbReference type="Gene3D" id="1.50.10.20">
    <property type="match status" value="1"/>
</dbReference>
<comment type="similarity">
    <text evidence="1 9">Belongs to the protein prenyltransferase subunit beta family.</text>
</comment>
<keyword evidence="12" id="KW-1185">Reference proteome</keyword>
<dbReference type="PANTHER" id="PTHR11774:SF6">
    <property type="entry name" value="PROTEIN FARNESYLTRANSFERASE SUBUNIT BETA"/>
    <property type="match status" value="1"/>
</dbReference>
<evidence type="ECO:0000313" key="12">
    <source>
        <dbReference type="Proteomes" id="UP000007264"/>
    </source>
</evidence>
<dbReference type="GO" id="GO:0097354">
    <property type="term" value="P:prenylation"/>
    <property type="evidence" value="ECO:0007669"/>
    <property type="project" value="UniProtKB-UniRule"/>
</dbReference>
<evidence type="ECO:0000256" key="6">
    <source>
        <dbReference type="ARBA" id="ARBA00022723"/>
    </source>
</evidence>
<dbReference type="AlphaFoldDB" id="I0YSP1"/>
<dbReference type="Pfam" id="PF00432">
    <property type="entry name" value="Prenyltrans"/>
    <property type="match status" value="1"/>
</dbReference>
<evidence type="ECO:0000256" key="8">
    <source>
        <dbReference type="ARBA" id="ARBA00022833"/>
    </source>
</evidence>
<evidence type="ECO:0000259" key="10">
    <source>
        <dbReference type="Pfam" id="PF00432"/>
    </source>
</evidence>
<dbReference type="GO" id="GO:0008270">
    <property type="term" value="F:zinc ion binding"/>
    <property type="evidence" value="ECO:0007669"/>
    <property type="project" value="UniProtKB-UniRule"/>
</dbReference>
<sequence>MIEDGQRTETSEAQHALEQRLISLLKDYQGSTADDVESSLELTRARHIEYLHEGLRERQHHIALGCSRPWLCYWITHSLALLRAPFPPSVEPIDVVNFLRACQSPTGGFGGGPMQLPHLAPTYAATSTLVTLGGQDALSSVDRAALLGFVKRMCKVRYALNMHAGGEVDCRGCYTAVATLHMLNMDKAAVLQLSGMAEFIGRGGVHAQTYEGGLGGEPGNEAHGGYTYCGLAALVLADRVDVLNLPSLLHWAVHRQGLVEGGFMGRTNKLVDGCYSFWQGALFPLLQQCICVMWALLAEGSAVPQVSAAVLCTEEENAVAEPPTCSSSGTTEGSRATNVPDRPLFNTAALRLWLLQCCQNRRGGGLRDKPGTAVDYYHTCYCLSGLAACQEYSGGRHTDDFPLVDPSINVLTSKLDAAIAYYGSSAVCELESGMDQE</sequence>
<dbReference type="InterPro" id="IPR026872">
    <property type="entry name" value="FTB"/>
</dbReference>
<evidence type="ECO:0000256" key="7">
    <source>
        <dbReference type="ARBA" id="ARBA00022737"/>
    </source>
</evidence>
<dbReference type="GO" id="GO:0005965">
    <property type="term" value="C:protein farnesyltransferase complex"/>
    <property type="evidence" value="ECO:0007669"/>
    <property type="project" value="UniProtKB-UniRule"/>
</dbReference>
<keyword evidence="4 9" id="KW-0637">Prenyltransferase</keyword>
<dbReference type="InterPro" id="IPR008930">
    <property type="entry name" value="Terpenoid_cyclase/PrenylTrfase"/>
</dbReference>
<comment type="caution">
    <text evidence="11">The sequence shown here is derived from an EMBL/GenBank/DDBJ whole genome shotgun (WGS) entry which is preliminary data.</text>
</comment>
<keyword evidence="6 9" id="KW-0479">Metal-binding</keyword>
<dbReference type="CDD" id="cd02893">
    <property type="entry name" value="FTase"/>
    <property type="match status" value="1"/>
</dbReference>